<feature type="transmembrane region" description="Helical" evidence="8">
    <location>
        <begin position="75"/>
        <end position="97"/>
    </location>
</feature>
<dbReference type="eggNOG" id="COG0628">
    <property type="taxonomic scope" value="Bacteria"/>
</dbReference>
<evidence type="ECO:0000256" key="7">
    <source>
        <dbReference type="ARBA" id="ARBA00023136"/>
    </source>
</evidence>
<comment type="similarity">
    <text evidence="2">Belongs to the autoinducer-2 exporter (AI-2E) (TC 2.A.86) family.</text>
</comment>
<evidence type="ECO:0000256" key="8">
    <source>
        <dbReference type="SAM" id="Phobius"/>
    </source>
</evidence>
<keyword evidence="6 8" id="KW-1133">Transmembrane helix</keyword>
<feature type="transmembrane region" description="Helical" evidence="8">
    <location>
        <begin position="233"/>
        <end position="250"/>
    </location>
</feature>
<dbReference type="PANTHER" id="PTHR21716:SF53">
    <property type="entry name" value="PERMEASE PERM-RELATED"/>
    <property type="match status" value="1"/>
</dbReference>
<reference evidence="9 10" key="1">
    <citation type="submission" date="2010-06" db="EMBL/GenBank/DDBJ databases">
        <title>Complete sequence of chromosome of Nitrosococcus watsoni C-113.</title>
        <authorList>
            <consortium name="US DOE Joint Genome Institute"/>
            <person name="Lucas S."/>
            <person name="Copeland A."/>
            <person name="Lapidus A."/>
            <person name="Cheng J.-F."/>
            <person name="Bruce D."/>
            <person name="Goodwin L."/>
            <person name="Pitluck S."/>
            <person name="Malfatti S.A."/>
            <person name="Chain P.S.G."/>
            <person name="Land M."/>
            <person name="Hauser L."/>
            <person name="Kyrpides N."/>
            <person name="Ivanova N."/>
            <person name="Cambell M.A."/>
            <person name="Heidelberg J.F."/>
            <person name="Klotz M.G."/>
            <person name="Woyke T."/>
        </authorList>
    </citation>
    <scope>NUCLEOTIDE SEQUENCE [LARGE SCALE GENOMIC DNA]</scope>
    <source>
        <strain evidence="9 10">C-113</strain>
    </source>
</reference>
<dbReference type="GO" id="GO:0055085">
    <property type="term" value="P:transmembrane transport"/>
    <property type="evidence" value="ECO:0007669"/>
    <property type="project" value="TreeGrafter"/>
</dbReference>
<dbReference type="Pfam" id="PF01594">
    <property type="entry name" value="AI-2E_transport"/>
    <property type="match status" value="1"/>
</dbReference>
<evidence type="ECO:0000256" key="4">
    <source>
        <dbReference type="ARBA" id="ARBA00022475"/>
    </source>
</evidence>
<dbReference type="InterPro" id="IPR002549">
    <property type="entry name" value="AI-2E-like"/>
</dbReference>
<dbReference type="Proteomes" id="UP000000393">
    <property type="component" value="Chromosome"/>
</dbReference>
<dbReference type="AlphaFoldDB" id="D8K510"/>
<dbReference type="OrthoDB" id="5761230at2"/>
<protein>
    <recommendedName>
        <fullName evidence="11">Permease</fullName>
    </recommendedName>
</protein>
<sequence length="380" mass="42720">MAVNKPLESLPWYQRHLWQIVPVRDVLWISLGIFLLWFGYQLRAIFIPLLIAFAFAYLFDPLIRWGERYCKMPRPATISLLLALVIMSSVSLVAWLGPEFLKQFAELLRGLVDYLQTLAIEYDIHLIKSLRAKLENWVQHLEENPVGFIVENTETLLIGTTQAVTVVSHILGAAAYVGTMILLIPFYFFIIAWRFGAIMGKLKEFMPAKEKDRILIIAKEMDEAVAAFFRGRLVIALVTAGLFSLGWSPLIADVPYWLVLGVSAGILNFIPYLSTLAWLAAIFSKGLAIGFSGGFDLWLVIIWPSLAYGIVQFLDGWLLTPWIQGRSLNLGAITVVVVVLIGGTVGGLYGLLLCIPMAACAKILFTELILPRFYQWTEKH</sequence>
<keyword evidence="10" id="KW-1185">Reference proteome</keyword>
<dbReference type="EMBL" id="CP002086">
    <property type="protein sequence ID" value="ADJ27987.1"/>
    <property type="molecule type" value="Genomic_DNA"/>
</dbReference>
<dbReference type="KEGG" id="nwa:Nwat_1046"/>
<evidence type="ECO:0000256" key="1">
    <source>
        <dbReference type="ARBA" id="ARBA00004651"/>
    </source>
</evidence>
<feature type="transmembrane region" description="Helical" evidence="8">
    <location>
        <begin position="173"/>
        <end position="193"/>
    </location>
</feature>
<evidence type="ECO:0000256" key="6">
    <source>
        <dbReference type="ARBA" id="ARBA00022989"/>
    </source>
</evidence>
<feature type="transmembrane region" description="Helical" evidence="8">
    <location>
        <begin position="330"/>
        <end position="355"/>
    </location>
</feature>
<keyword evidence="5 8" id="KW-0812">Transmembrane</keyword>
<name>D8K510_NITWC</name>
<dbReference type="PANTHER" id="PTHR21716">
    <property type="entry name" value="TRANSMEMBRANE PROTEIN"/>
    <property type="match status" value="1"/>
</dbReference>
<keyword evidence="3" id="KW-0813">Transport</keyword>
<evidence type="ECO:0000256" key="3">
    <source>
        <dbReference type="ARBA" id="ARBA00022448"/>
    </source>
</evidence>
<evidence type="ECO:0000256" key="5">
    <source>
        <dbReference type="ARBA" id="ARBA00022692"/>
    </source>
</evidence>
<evidence type="ECO:0000256" key="2">
    <source>
        <dbReference type="ARBA" id="ARBA00009773"/>
    </source>
</evidence>
<feature type="transmembrane region" description="Helical" evidence="8">
    <location>
        <begin position="21"/>
        <end position="39"/>
    </location>
</feature>
<accession>D8K510</accession>
<feature type="transmembrane region" description="Helical" evidence="8">
    <location>
        <begin position="45"/>
        <end position="63"/>
    </location>
</feature>
<dbReference type="GO" id="GO:0005886">
    <property type="term" value="C:plasma membrane"/>
    <property type="evidence" value="ECO:0007669"/>
    <property type="project" value="UniProtKB-SubCell"/>
</dbReference>
<keyword evidence="4" id="KW-1003">Cell membrane</keyword>
<keyword evidence="7 8" id="KW-0472">Membrane</keyword>
<gene>
    <name evidence="9" type="ordered locus">Nwat_1046</name>
</gene>
<proteinExistence type="inferred from homology"/>
<evidence type="ECO:0008006" key="11">
    <source>
        <dbReference type="Google" id="ProtNLM"/>
    </source>
</evidence>
<evidence type="ECO:0000313" key="9">
    <source>
        <dbReference type="EMBL" id="ADJ27987.1"/>
    </source>
</evidence>
<dbReference type="RefSeq" id="WP_013220087.1">
    <property type="nucleotide sequence ID" value="NC_014315.1"/>
</dbReference>
<organism evidence="9 10">
    <name type="scientific">Nitrosococcus watsoni (strain C-113)</name>
    <dbReference type="NCBI Taxonomy" id="105559"/>
    <lineage>
        <taxon>Bacteria</taxon>
        <taxon>Pseudomonadati</taxon>
        <taxon>Pseudomonadota</taxon>
        <taxon>Gammaproteobacteria</taxon>
        <taxon>Chromatiales</taxon>
        <taxon>Chromatiaceae</taxon>
        <taxon>Nitrosococcus</taxon>
    </lineage>
</organism>
<dbReference type="HOGENOM" id="CLU_031275_8_1_6"/>
<feature type="transmembrane region" description="Helical" evidence="8">
    <location>
        <begin position="287"/>
        <end position="310"/>
    </location>
</feature>
<dbReference type="STRING" id="105559.Nwat_1046"/>
<evidence type="ECO:0000313" key="10">
    <source>
        <dbReference type="Proteomes" id="UP000000393"/>
    </source>
</evidence>
<comment type="subcellular location">
    <subcellularLocation>
        <location evidence="1">Cell membrane</location>
        <topology evidence="1">Multi-pass membrane protein</topology>
    </subcellularLocation>
</comment>
<feature type="transmembrane region" description="Helical" evidence="8">
    <location>
        <begin position="256"/>
        <end position="280"/>
    </location>
</feature>